<dbReference type="GO" id="GO:0005524">
    <property type="term" value="F:ATP binding"/>
    <property type="evidence" value="ECO:0007669"/>
    <property type="project" value="UniProtKB-KW"/>
</dbReference>
<comment type="catalytic activity">
    <reaction evidence="3">
        <text>a long-chain fatty acid + ATP + CoA = a long-chain fatty acyl-CoA + AMP + diphosphate</text>
        <dbReference type="Rhea" id="RHEA:15421"/>
        <dbReference type="ChEBI" id="CHEBI:30616"/>
        <dbReference type="ChEBI" id="CHEBI:33019"/>
        <dbReference type="ChEBI" id="CHEBI:57287"/>
        <dbReference type="ChEBI" id="CHEBI:57560"/>
        <dbReference type="ChEBI" id="CHEBI:83139"/>
        <dbReference type="ChEBI" id="CHEBI:456215"/>
        <dbReference type="EC" id="6.2.1.3"/>
    </reaction>
    <physiologicalReaction direction="left-to-right" evidence="3">
        <dbReference type="Rhea" id="RHEA:15422"/>
    </physiologicalReaction>
</comment>
<name>A0A8J7VZ61_9FIRM</name>
<dbReference type="GO" id="GO:0016020">
    <property type="term" value="C:membrane"/>
    <property type="evidence" value="ECO:0007669"/>
    <property type="project" value="TreeGrafter"/>
</dbReference>
<dbReference type="AlphaFoldDB" id="A0A8J7VZ61"/>
<reference evidence="5" key="2">
    <citation type="submission" date="2021-04" db="EMBL/GenBank/DDBJ databases">
        <authorList>
            <person name="Liu J."/>
        </authorList>
    </citation>
    <scope>NUCLEOTIDE SEQUENCE</scope>
    <source>
        <strain evidence="5">BAD-6</strain>
    </source>
</reference>
<protein>
    <submittedName>
        <fullName evidence="5">AMP-binding protein</fullName>
    </submittedName>
</protein>
<evidence type="ECO:0000313" key="5">
    <source>
        <dbReference type="EMBL" id="MBR0596313.1"/>
    </source>
</evidence>
<proteinExistence type="predicted"/>
<reference evidence="5" key="1">
    <citation type="submission" date="2021-04" db="EMBL/GenBank/DDBJ databases">
        <title>Sinoanaerobacter chloroacetimidivorans sp. nov., an obligate anaerobic bacterium isolated from anaerobic sludge.</title>
        <authorList>
            <person name="Bao Y."/>
        </authorList>
    </citation>
    <scope>NUCLEOTIDE SEQUENCE</scope>
    <source>
        <strain evidence="5">BAD-6</strain>
    </source>
</reference>
<dbReference type="Proteomes" id="UP000675664">
    <property type="component" value="Unassembled WGS sequence"/>
</dbReference>
<dbReference type="EMBL" id="JAGSND010000001">
    <property type="protein sequence ID" value="MBR0596313.1"/>
    <property type="molecule type" value="Genomic_DNA"/>
</dbReference>
<accession>A0A8J7VZ61</accession>
<dbReference type="InterPro" id="IPR000873">
    <property type="entry name" value="AMP-dep_synth/lig_dom"/>
</dbReference>
<gene>
    <name evidence="5" type="ORF">KCX82_00335</name>
</gene>
<evidence type="ECO:0000313" key="6">
    <source>
        <dbReference type="Proteomes" id="UP000675664"/>
    </source>
</evidence>
<dbReference type="InterPro" id="IPR042099">
    <property type="entry name" value="ANL_N_sf"/>
</dbReference>
<evidence type="ECO:0000256" key="3">
    <source>
        <dbReference type="ARBA" id="ARBA00024484"/>
    </source>
</evidence>
<dbReference type="InterPro" id="IPR045851">
    <property type="entry name" value="AMP-bd_C_sf"/>
</dbReference>
<dbReference type="GO" id="GO:0004467">
    <property type="term" value="F:long-chain fatty acid-CoA ligase activity"/>
    <property type="evidence" value="ECO:0007669"/>
    <property type="project" value="UniProtKB-EC"/>
</dbReference>
<dbReference type="SUPFAM" id="SSF56801">
    <property type="entry name" value="Acetyl-CoA synthetase-like"/>
    <property type="match status" value="1"/>
</dbReference>
<keyword evidence="6" id="KW-1185">Reference proteome</keyword>
<evidence type="ECO:0000259" key="4">
    <source>
        <dbReference type="Pfam" id="PF00501"/>
    </source>
</evidence>
<dbReference type="RefSeq" id="WP_227016449.1">
    <property type="nucleotide sequence ID" value="NZ_JAGSND010000001.1"/>
</dbReference>
<dbReference type="Gene3D" id="3.40.50.12780">
    <property type="entry name" value="N-terminal domain of ligase-like"/>
    <property type="match status" value="1"/>
</dbReference>
<dbReference type="Pfam" id="PF00501">
    <property type="entry name" value="AMP-binding"/>
    <property type="match status" value="1"/>
</dbReference>
<dbReference type="PANTHER" id="PTHR43272:SF33">
    <property type="entry name" value="AMP-BINDING DOMAIN-CONTAINING PROTEIN-RELATED"/>
    <property type="match status" value="1"/>
</dbReference>
<evidence type="ECO:0000256" key="2">
    <source>
        <dbReference type="ARBA" id="ARBA00022840"/>
    </source>
</evidence>
<comment type="caution">
    <text evidence="5">The sequence shown here is derived from an EMBL/GenBank/DDBJ whole genome shotgun (WGS) entry which is preliminary data.</text>
</comment>
<organism evidence="5 6">
    <name type="scientific">Sinanaerobacter chloroacetimidivorans</name>
    <dbReference type="NCBI Taxonomy" id="2818044"/>
    <lineage>
        <taxon>Bacteria</taxon>
        <taxon>Bacillati</taxon>
        <taxon>Bacillota</taxon>
        <taxon>Clostridia</taxon>
        <taxon>Peptostreptococcales</taxon>
        <taxon>Anaerovoracaceae</taxon>
        <taxon>Sinanaerobacter</taxon>
    </lineage>
</organism>
<dbReference type="Gene3D" id="3.30.300.30">
    <property type="match status" value="1"/>
</dbReference>
<sequence length="586" mass="66087">MNHSLKEKYHEVREIKSLKDLLDSSVKLYANRPAFLVKKEKGGEYYPIQYLQVKNDVDALGTKLIDMGLKDAKIAVIGENCYEWIISYFAVVNGTGVVVPLDKELSKEEIYNLLRTADCRAVFFTKGYEEYFADFDIDYKIRMKTYGDRTDLSQPLAESSSGGEDGKGILDWESMVAAGEKLLHTGNHSFVDAEIDPYEMKVILFTSGTTDAAKGVMLCHHNITTNIMDTCKIAYITPEDRSLSILPIHHTFESTMGMLLILYRGASAAFYEGLKYVNKNLAEAQATVLIGVPLIFESIYDKIWKQAEKTGKANQLRKAIKLNKTLKAMGIDTSKKLFKSVHEKFGGKLRLVISGAAAIDPKVLRGFEDLGFKMLQGYGLTECSPLVSGSPDFCNNYKKAGSVGPAVSSGEIKIVDKDEDGIGEIIFKGPNVMLGYYNMPDKTAEVLKDGWFYTGDLGFLDEEGWLYITGRKKNVIVTKTGKNIYPEEVEYYINRNKYIQESLVHGTFDEDNDDTQVSAQVRPNYDVIYEEFGESFGDEEVQSLIKRVISEINEKLPIYKRVRNIAVRKDEFIKTTTKKIQRHKNL</sequence>
<feature type="domain" description="AMP-dependent synthetase/ligase" evidence="4">
    <location>
        <begin position="25"/>
        <end position="437"/>
    </location>
</feature>
<keyword evidence="2" id="KW-0067">ATP-binding</keyword>
<keyword evidence="1" id="KW-0547">Nucleotide-binding</keyword>
<evidence type="ECO:0000256" key="1">
    <source>
        <dbReference type="ARBA" id="ARBA00022741"/>
    </source>
</evidence>
<dbReference type="PANTHER" id="PTHR43272">
    <property type="entry name" value="LONG-CHAIN-FATTY-ACID--COA LIGASE"/>
    <property type="match status" value="1"/>
</dbReference>